<dbReference type="EMBL" id="JAESHX010000062">
    <property type="protein sequence ID" value="MBW5893268.1"/>
    <property type="molecule type" value="Genomic_DNA"/>
</dbReference>
<dbReference type="Proteomes" id="UP000696310">
    <property type="component" value="Unassembled WGS sequence"/>
</dbReference>
<comment type="caution">
    <text evidence="1">The sequence shown here is derived from an EMBL/GenBank/DDBJ whole genome shotgun (WGS) entry which is preliminary data.</text>
</comment>
<sequence>MKLNFSLVEQSLKHVEAFLKPVTQQKLIELKEREKVISWTSRKPGIYNEVYYPIEYQCVIDARQYSLLLKDGSFFQFFYEFDVKTSELKKAKLAFYPSPVDSRNSLDDLNEAAESAFEYNEELYNHLDNWIELLEIKKYFPANTSQVRFDYDGGVTTHEKAHLQFSSVNKLRLPADFFPLPYAFVLMVSELINGCSKVDAKHMSFTKRHGLKSTISNRIISLKSQ</sequence>
<name>A0AAW4P1W4_9GAMM</name>
<dbReference type="AlphaFoldDB" id="A0AAW4P1W4"/>
<protein>
    <submittedName>
        <fullName evidence="1">DUF2290 domain-containing protein</fullName>
    </submittedName>
</protein>
<organism evidence="1 2">
    <name type="scientific">Pectobacterium polaris</name>
    <dbReference type="NCBI Taxonomy" id="2042057"/>
    <lineage>
        <taxon>Bacteria</taxon>
        <taxon>Pseudomonadati</taxon>
        <taxon>Pseudomonadota</taxon>
        <taxon>Gammaproteobacteria</taxon>
        <taxon>Enterobacterales</taxon>
        <taxon>Pectobacteriaceae</taxon>
        <taxon>Pectobacterium</taxon>
    </lineage>
</organism>
<dbReference type="InterPro" id="IPR018742">
    <property type="entry name" value="DUF2290"/>
</dbReference>
<evidence type="ECO:0000313" key="1">
    <source>
        <dbReference type="EMBL" id="MBW5893268.1"/>
    </source>
</evidence>
<proteinExistence type="predicted"/>
<accession>A0AAW4P1W4</accession>
<reference evidence="1" key="2">
    <citation type="submission" date="2021-01" db="EMBL/GenBank/DDBJ databases">
        <authorList>
            <person name="Vargas Peralta D."/>
        </authorList>
    </citation>
    <scope>NUCLEOTIDE SEQUENCE</scope>
    <source>
        <strain evidence="1">A3</strain>
    </source>
</reference>
<evidence type="ECO:0000313" key="2">
    <source>
        <dbReference type="Proteomes" id="UP000696310"/>
    </source>
</evidence>
<dbReference type="Pfam" id="PF10053">
    <property type="entry name" value="DUF2290"/>
    <property type="match status" value="1"/>
</dbReference>
<reference evidence="1" key="1">
    <citation type="journal article" date="2021" name="bioRxiv">
        <title>Identification of Pectobacterium species isolated from the soft rot of tetecho (Neobuxbaumia tetetzo), a columnar cactus, and associated metagenomics.</title>
        <authorList>
            <person name="Vargas-Peralta D."/>
            <person name="Narvaez-Barragan D.A."/>
            <person name="de Sandozequi A."/>
            <person name="Romero-Gutierrez M.F."/>
            <person name="Segovia L."/>
            <person name="Martinez-Anaya C."/>
            <person name="Alcaraz L.D."/>
            <person name="de la Torre Almaraz R."/>
        </authorList>
    </citation>
    <scope>NUCLEOTIDE SEQUENCE</scope>
    <source>
        <strain evidence="1">A3</strain>
    </source>
</reference>
<gene>
    <name evidence="1" type="ORF">IM880_13705</name>
</gene>